<keyword evidence="3" id="KW-1185">Reference proteome</keyword>
<evidence type="ECO:0000313" key="3">
    <source>
        <dbReference type="Proteomes" id="UP000297966"/>
    </source>
</evidence>
<dbReference type="OrthoDB" id="237820at2"/>
<dbReference type="EMBL" id="SPQT01000029">
    <property type="protein sequence ID" value="TFV41344.1"/>
    <property type="molecule type" value="Genomic_DNA"/>
</dbReference>
<evidence type="ECO:0000259" key="1">
    <source>
        <dbReference type="Pfam" id="PF09937"/>
    </source>
</evidence>
<dbReference type="Proteomes" id="UP000297966">
    <property type="component" value="Unassembled WGS sequence"/>
</dbReference>
<organism evidence="2 3">
    <name type="scientific">Bradyrhizobium niftali</name>
    <dbReference type="NCBI Taxonomy" id="2560055"/>
    <lineage>
        <taxon>Bacteria</taxon>
        <taxon>Pseudomonadati</taxon>
        <taxon>Pseudomonadota</taxon>
        <taxon>Alphaproteobacteria</taxon>
        <taxon>Hyphomicrobiales</taxon>
        <taxon>Nitrobacteraceae</taxon>
        <taxon>Bradyrhizobium</taxon>
    </lineage>
</organism>
<proteinExistence type="predicted"/>
<dbReference type="RefSeq" id="WP_135178169.1">
    <property type="nucleotide sequence ID" value="NZ_JBIYER010000001.1"/>
</dbReference>
<reference evidence="2 3" key="1">
    <citation type="submission" date="2019-03" db="EMBL/GenBank/DDBJ databases">
        <title>Bradyrhizobium diversity isolated from nodules of Chamaecrista fasciculata.</title>
        <authorList>
            <person name="Klepa M.S."/>
            <person name="Urquiaga M.O."/>
            <person name="Hungria M."/>
            <person name="Delamuta J.R."/>
        </authorList>
    </citation>
    <scope>NUCLEOTIDE SEQUENCE [LARGE SCALE GENOMIC DNA]</scope>
    <source>
        <strain evidence="2 3">CNPSo 3448</strain>
    </source>
</reference>
<dbReference type="AlphaFoldDB" id="A0A4Y9LG38"/>
<name>A0A4Y9LG38_9BRAD</name>
<sequence>MGTKNVLAGFMPVLVKPRTLGLLTKCERRPPGANLIISVFAMFDLANPRADRLQGEQELWVTAAKELPPGTPLDVGKSKPQAEVLIGGHAAAPEGRPDNHVHVNLGIPRTVPRATAKVTRAPLHLLSGNADISP</sequence>
<accession>A0A4Y9LG38</accession>
<protein>
    <submittedName>
        <fullName evidence="2">DUF2169 domain-containing protein</fullName>
    </submittedName>
</protein>
<dbReference type="Pfam" id="PF09937">
    <property type="entry name" value="DUF2169"/>
    <property type="match status" value="1"/>
</dbReference>
<comment type="caution">
    <text evidence="2">The sequence shown here is derived from an EMBL/GenBank/DDBJ whole genome shotgun (WGS) entry which is preliminary data.</text>
</comment>
<gene>
    <name evidence="2" type="ORF">E4K65_36215</name>
</gene>
<evidence type="ECO:0000313" key="2">
    <source>
        <dbReference type="EMBL" id="TFV41344.1"/>
    </source>
</evidence>
<dbReference type="InterPro" id="IPR018683">
    <property type="entry name" value="DUF2169"/>
</dbReference>
<feature type="domain" description="DUF2169" evidence="1">
    <location>
        <begin position="35"/>
        <end position="108"/>
    </location>
</feature>